<sequence>MPRGVIIFEEKAGQRVPINQFPWHLIHSLQFDHKKFQIIKRCISDPDAVPSVAESLESFVFFADSYDKRNSDTDSGISREPSPDKKSQTGKHDHHERPIDVDRNGLMSPVLAKSEGHETKTRQISAVCNNIPSADVSIPSRDVSLAVSQNDNLSTSLVQRLDSAVKSSDYLLVEVTLIRDAQVGLGLMLVDGEIEGFEGVYIKSINPGGPADLDGRLRKGDRVISINGVSLEGKTRLDAVNLVRQCKDATVAIQVLRLTWLYGEGDEMGTEGETADGCKTLRLSSNAEAADGFTHSNNVLDAGRISADPPLATDDLPDIIRSERGHEIYSELYSDSEENSKGHSSSADSGDDNDHKAPENAVGNSTYRLDRNESHGERTSRLTTSTEGESRPDIDWTETIVFDTSCWDENEVILNIWQLHASADLIEVTLEKNQNGNLGIQVAGGKGQKRIYIKKLVAEPALSCRDIVPGDRLAGVNGKCTEGLNHSQVVTLLRNASSPVSLTLWRSKIKSSVISFHSEDSSPDTKDVAFCVFDIVLHKPASGSLGLSLAKRLNDEGIYIKGIMKGSVAAADGNLRIGDRIWKINDVSVSDATPNEVVQRLKEAQGVVKLTVRRNAIDGES</sequence>
<gene>
    <name evidence="3" type="ORF">SBAD_LOCUS8950</name>
</gene>
<evidence type="ECO:0000256" key="1">
    <source>
        <dbReference type="SAM" id="MobiDB-lite"/>
    </source>
</evidence>
<dbReference type="AlphaFoldDB" id="A0A183IZA2"/>
<reference evidence="5" key="1">
    <citation type="submission" date="2016-06" db="UniProtKB">
        <authorList>
            <consortium name="WormBaseParasite"/>
        </authorList>
    </citation>
    <scope>IDENTIFICATION</scope>
</reference>
<dbReference type="WBParaSite" id="SBAD_0000927501-mRNA-1">
    <property type="protein sequence ID" value="SBAD_0000927501-mRNA-1"/>
    <property type="gene ID" value="SBAD_0000927501"/>
</dbReference>
<dbReference type="InterPro" id="IPR001478">
    <property type="entry name" value="PDZ"/>
</dbReference>
<feature type="domain" description="PDZ" evidence="2">
    <location>
        <begin position="427"/>
        <end position="508"/>
    </location>
</feature>
<dbReference type="SMART" id="SM00228">
    <property type="entry name" value="PDZ"/>
    <property type="match status" value="3"/>
</dbReference>
<dbReference type="PROSITE" id="PS50106">
    <property type="entry name" value="PDZ"/>
    <property type="match status" value="3"/>
</dbReference>
<dbReference type="Proteomes" id="UP000270296">
    <property type="component" value="Unassembled WGS sequence"/>
</dbReference>
<accession>A0A183IZA2</accession>
<evidence type="ECO:0000313" key="3">
    <source>
        <dbReference type="EMBL" id="VDP20278.1"/>
    </source>
</evidence>
<feature type="compositionally biased region" description="Basic and acidic residues" evidence="1">
    <location>
        <begin position="368"/>
        <end position="380"/>
    </location>
</feature>
<name>A0A183IZA2_9BILA</name>
<evidence type="ECO:0000313" key="5">
    <source>
        <dbReference type="WBParaSite" id="SBAD_0000927501-mRNA-1"/>
    </source>
</evidence>
<dbReference type="InterPro" id="IPR018980">
    <property type="entry name" value="FERM_PH-like_C"/>
</dbReference>
<dbReference type="EMBL" id="UZAM01012147">
    <property type="protein sequence ID" value="VDP20278.1"/>
    <property type="molecule type" value="Genomic_DNA"/>
</dbReference>
<dbReference type="InterPro" id="IPR052074">
    <property type="entry name" value="NonRcpt_TyrProt_Phosphatase"/>
</dbReference>
<feature type="domain" description="PDZ" evidence="2">
    <location>
        <begin position="534"/>
        <end position="616"/>
    </location>
</feature>
<protein>
    <submittedName>
        <fullName evidence="5">PDZ domain-containing protein</fullName>
    </submittedName>
</protein>
<reference evidence="3 4" key="2">
    <citation type="submission" date="2018-11" db="EMBL/GenBank/DDBJ databases">
        <authorList>
            <consortium name="Pathogen Informatics"/>
        </authorList>
    </citation>
    <scope>NUCLEOTIDE SEQUENCE [LARGE SCALE GENOMIC DNA]</scope>
</reference>
<feature type="compositionally biased region" description="Basic and acidic residues" evidence="1">
    <location>
        <begin position="81"/>
        <end position="103"/>
    </location>
</feature>
<feature type="region of interest" description="Disordered" evidence="1">
    <location>
        <begin position="333"/>
        <end position="391"/>
    </location>
</feature>
<feature type="region of interest" description="Disordered" evidence="1">
    <location>
        <begin position="69"/>
        <end position="104"/>
    </location>
</feature>
<dbReference type="Pfam" id="PF09380">
    <property type="entry name" value="FERM_C"/>
    <property type="match status" value="1"/>
</dbReference>
<evidence type="ECO:0000259" key="2">
    <source>
        <dbReference type="PROSITE" id="PS50106"/>
    </source>
</evidence>
<dbReference type="InterPro" id="IPR036034">
    <property type="entry name" value="PDZ_sf"/>
</dbReference>
<dbReference type="OrthoDB" id="165498at2759"/>
<keyword evidence="4" id="KW-1185">Reference proteome</keyword>
<proteinExistence type="predicted"/>
<feature type="domain" description="PDZ" evidence="2">
    <location>
        <begin position="174"/>
        <end position="245"/>
    </location>
</feature>
<dbReference type="SUPFAM" id="SSF50156">
    <property type="entry name" value="PDZ domain-like"/>
    <property type="match status" value="3"/>
</dbReference>
<dbReference type="CDD" id="cd00136">
    <property type="entry name" value="PDZ_canonical"/>
    <property type="match status" value="1"/>
</dbReference>
<dbReference type="PANTHER" id="PTHR46900:SF2">
    <property type="entry name" value="TYROSINE-PROTEIN PHOSPHATASE NON-RECEPTOR TYPE 13"/>
    <property type="match status" value="1"/>
</dbReference>
<evidence type="ECO:0000313" key="4">
    <source>
        <dbReference type="Proteomes" id="UP000270296"/>
    </source>
</evidence>
<dbReference type="Pfam" id="PF00595">
    <property type="entry name" value="PDZ"/>
    <property type="match status" value="3"/>
</dbReference>
<dbReference type="PANTHER" id="PTHR46900">
    <property type="entry name" value="TYROSINE-PROTEIN PHOSPHATASE NON-RECEPTOR TYPE 13"/>
    <property type="match status" value="1"/>
</dbReference>
<dbReference type="Gene3D" id="2.30.42.10">
    <property type="match status" value="3"/>
</dbReference>
<organism evidence="5">
    <name type="scientific">Soboliphyme baturini</name>
    <dbReference type="NCBI Taxonomy" id="241478"/>
    <lineage>
        <taxon>Eukaryota</taxon>
        <taxon>Metazoa</taxon>
        <taxon>Ecdysozoa</taxon>
        <taxon>Nematoda</taxon>
        <taxon>Enoplea</taxon>
        <taxon>Dorylaimia</taxon>
        <taxon>Dioctophymatida</taxon>
        <taxon>Dioctophymatoidea</taxon>
        <taxon>Soboliphymatidae</taxon>
        <taxon>Soboliphyme</taxon>
    </lineage>
</organism>